<evidence type="ECO:0000313" key="2">
    <source>
        <dbReference type="EMBL" id="CAE6421676.1"/>
    </source>
</evidence>
<feature type="compositionally biased region" description="Acidic residues" evidence="1">
    <location>
        <begin position="49"/>
        <end position="58"/>
    </location>
</feature>
<feature type="region of interest" description="Disordered" evidence="1">
    <location>
        <begin position="1"/>
        <end position="305"/>
    </location>
</feature>
<gene>
    <name evidence="2" type="ORF">RDB_LOCUS13994</name>
</gene>
<feature type="region of interest" description="Disordered" evidence="1">
    <location>
        <begin position="845"/>
        <end position="985"/>
    </location>
</feature>
<feature type="compositionally biased region" description="Low complexity" evidence="1">
    <location>
        <begin position="149"/>
        <end position="158"/>
    </location>
</feature>
<feature type="compositionally biased region" description="Basic and acidic residues" evidence="1">
    <location>
        <begin position="133"/>
        <end position="145"/>
    </location>
</feature>
<feature type="compositionally biased region" description="Gly residues" evidence="1">
    <location>
        <begin position="31"/>
        <end position="41"/>
    </location>
</feature>
<sequence>MGSRGNAITVDLPNENPFAEARPRGNRTGAQQGGRTTGGRGLTRVQNYDDAESVEDSYDDRRGNVTQLPNVNPFARDEPPRSGRSGGQLGARPAARRVARAQPDDGDDDGQYRRGGSGVIELPSENPFAPRGGNREEPRREDPRRGPRIIEPVYQPSESEPEVEVESDYEPAPQPRRANTAGNERPAARQANRDHPQSNERQRMGNSRNQLRSVAPQEDDRLVISWVDEPYASPPRSPSPRHRHRHSPSVTSESESYFRIPAHHPGRERSGSPERRHRSNSRPRGHDSHHDHGHHSHHSHHDRAHCRQCHRLAIPPWQPPFPMPPADWSGYGAPRSPYSPAPPYAYGRPLYSNIPDLPSLLDQCRVPYPPIPVAPVAFLRNLQAQGNSGSASTLSAAPTSNPLPVPTTADEWKNLLGLLPTGIPGTIPFMAKLKEQEFSSTHVDRVFRKLSDVVQVRFGERQGNEIVNRVHLVPRGRLAMGTVMANKPKIDVDLVVPSDFILRRWNISASETDESRPKTIADALELHPSSINRGEVEIPKLRSVFQAIWEQLNGSADGFIFPGGRDEAERYLPRDWCSPYKEDVQDSSRLQLQVPIGPGARMVINIFIKVSLSLYGQDMIVGVDQSSAKSGGKYQACLIKTLRTPGVPLSEPTLSPILRSAIILLCWSQHIVGILPPKSRIPASHFHLALVALQNRDPSDPLYIQPASKAESFSWLGVLQVVVKILSFLGDAYKPSGLILGAPVPGPSSVSLGPAIAYTFPLGSCTIMDTLYIQAAAHPVRKLTALLCVAATLAPFKAIELLLGGAAAALGSIADGVAGAAGEQATGALVGLATEAIAGVAVGSDQGANSSSTGGGSNTPDAASVAPESSGADGAPATPASGADDAGPVAGEPITEEPEASTKDQSTNDGSSSPPEPSPSVAPSAPSAPSTPGPSQVATAPKASPGGKGPSVVSSPSVAGKNPPRIGATKQVTVVPPNQGGQKKK</sequence>
<feature type="compositionally biased region" description="Low complexity" evidence="1">
    <location>
        <begin position="921"/>
        <end position="935"/>
    </location>
</feature>
<dbReference type="Proteomes" id="UP000663861">
    <property type="component" value="Unassembled WGS sequence"/>
</dbReference>
<comment type="caution">
    <text evidence="2">The sequence shown here is derived from an EMBL/GenBank/DDBJ whole genome shotgun (WGS) entry which is preliminary data.</text>
</comment>
<name>A0A8H2XA69_9AGAM</name>
<protein>
    <submittedName>
        <fullName evidence="2">Uncharacterized protein</fullName>
    </submittedName>
</protein>
<feature type="compositionally biased region" description="Basic and acidic residues" evidence="1">
    <location>
        <begin position="265"/>
        <end position="274"/>
    </location>
</feature>
<feature type="compositionally biased region" description="Acidic residues" evidence="1">
    <location>
        <begin position="159"/>
        <end position="169"/>
    </location>
</feature>
<proteinExistence type="predicted"/>
<dbReference type="EMBL" id="CAJMWY010000201">
    <property type="protein sequence ID" value="CAE6421676.1"/>
    <property type="molecule type" value="Genomic_DNA"/>
</dbReference>
<feature type="compositionally biased region" description="Basic residues" evidence="1">
    <location>
        <begin position="291"/>
        <end position="305"/>
    </location>
</feature>
<accession>A0A8H2XA69</accession>
<dbReference type="OrthoDB" id="10259902at2759"/>
<evidence type="ECO:0000256" key="1">
    <source>
        <dbReference type="SAM" id="MobiDB-lite"/>
    </source>
</evidence>
<feature type="compositionally biased region" description="Low complexity" evidence="1">
    <location>
        <begin position="950"/>
        <end position="961"/>
    </location>
</feature>
<dbReference type="AlphaFoldDB" id="A0A8H2XA69"/>
<organism evidence="2 3">
    <name type="scientific">Rhizoctonia solani</name>
    <dbReference type="NCBI Taxonomy" id="456999"/>
    <lineage>
        <taxon>Eukaryota</taxon>
        <taxon>Fungi</taxon>
        <taxon>Dikarya</taxon>
        <taxon>Basidiomycota</taxon>
        <taxon>Agaricomycotina</taxon>
        <taxon>Agaricomycetes</taxon>
        <taxon>Cantharellales</taxon>
        <taxon>Ceratobasidiaceae</taxon>
        <taxon>Rhizoctonia</taxon>
    </lineage>
</organism>
<feature type="compositionally biased region" description="Basic and acidic residues" evidence="1">
    <location>
        <begin position="191"/>
        <end position="203"/>
    </location>
</feature>
<evidence type="ECO:0000313" key="3">
    <source>
        <dbReference type="Proteomes" id="UP000663861"/>
    </source>
</evidence>
<reference evidence="2" key="1">
    <citation type="submission" date="2021-01" db="EMBL/GenBank/DDBJ databases">
        <authorList>
            <person name="Kaushik A."/>
        </authorList>
    </citation>
    <scope>NUCLEOTIDE SEQUENCE</scope>
    <source>
        <strain evidence="2">AG4-RS23</strain>
    </source>
</reference>